<dbReference type="SUPFAM" id="SSF101898">
    <property type="entry name" value="NHL repeat"/>
    <property type="match status" value="2"/>
</dbReference>
<dbReference type="PANTHER" id="PTHR46388">
    <property type="entry name" value="NHL REPEAT-CONTAINING PROTEIN 2"/>
    <property type="match status" value="1"/>
</dbReference>
<accession>D2VPQ1</accession>
<dbReference type="OMA" id="TNCEIYY"/>
<sequence length="2313" mass="254307">MCRFDKWHLVILLLLVLVFSVHCFQPSYNLSKVAGGGSIIGDGLVSSQVLLSSPSGIIVSNSEIIFCDTNNHRIRKIDTNGVVSTIAGTGNAGYSGDGANALFAQLNSPQGIGLLSGGAIIVSDTLNHRIRKIENGIISTIAGTGSPGYTASGTATSALINTPLGLAVYNNEVYFADSLNHVIRKISSSGSISNEQGVGATSGSQTLPLQMNTPTGVVFQSGTMYMADSKNLRVCYPGFLGIINCISTSSEPIGLGVYSGVVYAALLGNVIVSLQSGTPIVAGTGTSGFSGDGGVATSALLNGPSALTFDSSGNMLISDSSNNRIRKVTNGIISTLAGTSNRNFGNGAVGTLVSLSSPNSVYYAGNDDSTGGILIADMNNHVLRRLKDGRIYNVIGNVGISGSNSGNGVTVNAATLNSPPFVMKRFGDLIYFLDSGGCALRRIESSGVLKLVVGSCNSGNQDYFLSKSFDISSDGIIYIADYYNHRIAKFVIGGTSLTTLAGGSLKGFADGVGSNANLNYPDSISIGLNNMLYFSDRDNHAIRSVSTINALVTTISGSGIAGYTGDEGPAIYAKLNLPGSIEVALNGDIIFMDKGNQRIRKITKYGNIFTLYGNGSTSVFNNANGLTLGGSGEIYIADSGNNLIKMLSSAKCTNGTFYNSSSFECQCPSGYYGETCLEYDCAGVNSNSSLVCSGRGTCFKPNTCNCSAPYFGGYCEQYYCNGVNVLNSSVCSSNGQCTAPDNCTCSFGTFGLNCENAYCQGIVSWNETVCNSRGKCIGYNKCTCNDGFYGNNCEFYNCYGIKNTDSSVCSGNGICSKIDNCTCLDGYYGNNCSDFNCVGELFTSGKNLCQNNGSCTGPGDCTCLPEWGGSICQYFKCFNKTHVDPKVCSAHGQFCSSHGQCLNPDQCTCNNGYSGSECEYRVCYGLNHTDANVCSSHGQCTAPNTCKCENGFVGDNCEYHQVYLDIANALIYSNYDSLLNISRNASVNDQQVLNSECSDLLESSELAKLGESDLISCYWTNNYFKIKLGYNHMIQHLSTLKLNYFNISLQVNSNSSLTLLNQRTFASSMDVLLLSIPSTQDFIIKSNSDDYYHTFKKISKSWTCENCPQSLVNYLTNYENKSMILIPSTLLNSIPLDSSYSKILSLKYSSMNSIQKLLTSSDKTRIESSKNLPPYFTWHGENVKDAQFKCVGHNCIVESSLNSMNSSISFTFSGFFSLLNSQFSQKQMFRLVNVYNNELVDSEYSSNAQIVGFQLKTYVSTSLSYYFSYTTFDRLDHVLTNVNRTLSLSDDSTFAISIFNPDPFISTFTLSDYFTYNYEFYQVNSISNSNLKLITSSNQKSLNIDATQLNLSEGTYLVNLTLTVSKSYVTIPYYFFGYIQLHSQSNVPKLTIDQLPAIYASNKDLQLKVLIQSSSSILNYKWKLKDGIVKERELIEQLLQNSQLTQLTSNVYKSEITINSQYLLEGEFISFDFSVSNMNGISNVSLSTRIDESPRFSCEYFNLKNEFTNYAFESLLSISCFNLPEEPISSFNIEFHSQKNGKRMNVISNTLKKNVITRIPFYSFDEQQVNLVVKLVNRYGSVSQISRNISVLPPLTIYNSGNSIASRFNYLKQSYYNLKLNEPLRIDTAHSIYSLMSILIQNETISNITRQLVNEISSNELSTFNSLLKDMIIQLKSIQSLSYKVDEKFIQLSLPIISQIYSILDNLSLDDSWVSDISTWLDWIYSGMSSAKQYYSETLLATILSNEHYEELKLIQNILSNRYSNRLDKQELISKYRAQYLMLTGLSDDSSYQVYPVEVASQLNGKSIMTTINQEIQIQATLPSDLTSQLSSISDNSQLFFSSSLISNDKTLNNILSNIPVLDLSIYSSDGSLTSVNNLLNPIQVKFNNLFTDYKVNTNLSCVYFDSSLNTWSTNGISFKSTITKQENGKLYFDMECNTTHLSLFSVQELDFVYPANSTSTDSNLGLILGLALGISIPVILLIILAFIIIVIVLSVFVWRLKKKSKAQMAKFDIEMTGTDFPSDASMFLTPLVSVSGSSSNNESFNPLSRYLDLVRIGQGAFGSVFRAMDSKTNTMKAIKVMRYQSNEELNGFMKEGTQLMNVSHPNILKVNDFFISQDNLLCIDMDFYEKGDLVQLTYDSFICSEKILLQIIYQMLNALNFIHTSMKLIHRDIKPSNIFIKSIDNDHIEIVIADFGLARADQGSAHKSYAGTPLFMSPELGYGGKYYFNTDIYSLGVTLYQIMTKDTQTSISQLLITKDKIEVNAILKQKFEECKIYSSNLIDLVISMLEKDLTIRPQAKTLLNNPLFKSFQ</sequence>
<evidence type="ECO:0000256" key="2">
    <source>
        <dbReference type="SAM" id="Phobius"/>
    </source>
</evidence>
<name>D2VPQ1_NAEGR</name>
<feature type="disulfide bond" evidence="1">
    <location>
        <begin position="948"/>
        <end position="957"/>
    </location>
</feature>
<dbReference type="PANTHER" id="PTHR46388:SF2">
    <property type="entry name" value="NHL REPEAT-CONTAINING PROTEIN 2"/>
    <property type="match status" value="1"/>
</dbReference>
<evidence type="ECO:0000313" key="6">
    <source>
        <dbReference type="EMBL" id="EFC41168.1"/>
    </source>
</evidence>
<dbReference type="STRING" id="5762.D2VPQ1"/>
<dbReference type="PROSITE" id="PS50011">
    <property type="entry name" value="PROTEIN_KINASE_DOM"/>
    <property type="match status" value="1"/>
</dbReference>
<gene>
    <name evidence="6" type="ORF">NAEGRDRAFT_70943</name>
</gene>
<keyword evidence="2" id="KW-0472">Membrane</keyword>
<feature type="disulfide bond" evidence="1">
    <location>
        <begin position="745"/>
        <end position="754"/>
    </location>
</feature>
<feature type="disulfide bond" evidence="1">
    <location>
        <begin position="823"/>
        <end position="832"/>
    </location>
</feature>
<dbReference type="InterPro" id="IPR000719">
    <property type="entry name" value="Prot_kinase_dom"/>
</dbReference>
<reference evidence="6 7" key="1">
    <citation type="journal article" date="2010" name="Cell">
        <title>The genome of Naegleria gruberi illuminates early eukaryotic versatility.</title>
        <authorList>
            <person name="Fritz-Laylin L.K."/>
            <person name="Prochnik S.E."/>
            <person name="Ginger M.L."/>
            <person name="Dacks J.B."/>
            <person name="Carpenter M.L."/>
            <person name="Field M.C."/>
            <person name="Kuo A."/>
            <person name="Paredez A."/>
            <person name="Chapman J."/>
            <person name="Pham J."/>
            <person name="Shu S."/>
            <person name="Neupane R."/>
            <person name="Cipriano M."/>
            <person name="Mancuso J."/>
            <person name="Tu H."/>
            <person name="Salamov A."/>
            <person name="Lindquist E."/>
            <person name="Shapiro H."/>
            <person name="Lucas S."/>
            <person name="Grigoriev I.V."/>
            <person name="Cande W.Z."/>
            <person name="Fulton C."/>
            <person name="Rokhsar D.S."/>
            <person name="Dawson S.C."/>
        </authorList>
    </citation>
    <scope>NUCLEOTIDE SEQUENCE [LARGE SCALE GENOMIC DNA]</scope>
    <source>
        <strain evidence="6 7">NEG-M</strain>
    </source>
</reference>
<dbReference type="PROSITE" id="PS00022">
    <property type="entry name" value="EGF_1"/>
    <property type="match status" value="8"/>
</dbReference>
<dbReference type="InterPro" id="IPR011009">
    <property type="entry name" value="Kinase-like_dom_sf"/>
</dbReference>
<dbReference type="SMART" id="SM00181">
    <property type="entry name" value="EGF"/>
    <property type="match status" value="8"/>
</dbReference>
<dbReference type="CDD" id="cd14014">
    <property type="entry name" value="STKc_PknB_like"/>
    <property type="match status" value="1"/>
</dbReference>
<dbReference type="RefSeq" id="XP_002673912.1">
    <property type="nucleotide sequence ID" value="XM_002673866.1"/>
</dbReference>
<feature type="domain" description="EGF-like" evidence="5">
    <location>
        <begin position="800"/>
        <end position="833"/>
    </location>
</feature>
<dbReference type="PROSITE" id="PS00108">
    <property type="entry name" value="PROTEIN_KINASE_ST"/>
    <property type="match status" value="1"/>
</dbReference>
<dbReference type="InterPro" id="IPR008271">
    <property type="entry name" value="Ser/Thr_kinase_AS"/>
</dbReference>
<evidence type="ECO:0000256" key="1">
    <source>
        <dbReference type="PROSITE-ProRule" id="PRU00076"/>
    </source>
</evidence>
<evidence type="ECO:0000313" key="7">
    <source>
        <dbReference type="Proteomes" id="UP000006671"/>
    </source>
</evidence>
<dbReference type="Pfam" id="PF00069">
    <property type="entry name" value="Pkinase"/>
    <property type="match status" value="1"/>
</dbReference>
<keyword evidence="1" id="KW-1015">Disulfide bond</keyword>
<dbReference type="SMART" id="SM00220">
    <property type="entry name" value="S_TKc"/>
    <property type="match status" value="1"/>
</dbReference>
<dbReference type="Proteomes" id="UP000006671">
    <property type="component" value="Unassembled WGS sequence"/>
</dbReference>
<dbReference type="CDD" id="cd14953">
    <property type="entry name" value="NHL_like_1"/>
    <property type="match status" value="1"/>
</dbReference>
<dbReference type="Gene3D" id="1.10.510.10">
    <property type="entry name" value="Transferase(Phosphotransferase) domain 1"/>
    <property type="match status" value="1"/>
</dbReference>
<feature type="domain" description="EGF-like" evidence="5">
    <location>
        <begin position="721"/>
        <end position="755"/>
    </location>
</feature>
<feature type="chain" id="PRO_5003038318" evidence="3">
    <location>
        <begin position="24"/>
        <end position="2313"/>
    </location>
</feature>
<dbReference type="Gene3D" id="2.120.10.30">
    <property type="entry name" value="TolB, C-terminal domain"/>
    <property type="match status" value="5"/>
</dbReference>
<dbReference type="InterPro" id="IPR011042">
    <property type="entry name" value="6-blade_b-propeller_TolB-like"/>
</dbReference>
<keyword evidence="3" id="KW-0732">Signal</keyword>
<dbReference type="InterPro" id="IPR000742">
    <property type="entry name" value="EGF"/>
</dbReference>
<dbReference type="VEuPathDB" id="AmoebaDB:NAEGRDRAFT_70943"/>
<dbReference type="GO" id="GO:0004672">
    <property type="term" value="F:protein kinase activity"/>
    <property type="evidence" value="ECO:0007669"/>
    <property type="project" value="InterPro"/>
</dbReference>
<dbReference type="EMBL" id="GG738887">
    <property type="protein sequence ID" value="EFC41168.1"/>
    <property type="molecule type" value="Genomic_DNA"/>
</dbReference>
<dbReference type="OrthoDB" id="10268124at2759"/>
<feature type="domain" description="EGF-like" evidence="5">
    <location>
        <begin position="925"/>
        <end position="958"/>
    </location>
</feature>
<dbReference type="GO" id="GO:0005524">
    <property type="term" value="F:ATP binding"/>
    <property type="evidence" value="ECO:0007669"/>
    <property type="project" value="InterPro"/>
</dbReference>
<keyword evidence="1" id="KW-0245">EGF-like domain</keyword>
<dbReference type="PROSITE" id="PS01186">
    <property type="entry name" value="EGF_2"/>
    <property type="match status" value="6"/>
</dbReference>
<feature type="transmembrane region" description="Helical" evidence="2">
    <location>
        <begin position="1967"/>
        <end position="1999"/>
    </location>
</feature>
<protein>
    <submittedName>
        <fullName evidence="6">Predicted protein</fullName>
    </submittedName>
</protein>
<dbReference type="eggNOG" id="KOG4659">
    <property type="taxonomic scope" value="Eukaryota"/>
</dbReference>
<feature type="domain" description="EGF-like" evidence="5">
    <location>
        <begin position="840"/>
        <end position="873"/>
    </location>
</feature>
<keyword evidence="2" id="KW-1133">Transmembrane helix</keyword>
<feature type="domain" description="EGF-like" evidence="5">
    <location>
        <begin position="884"/>
        <end position="919"/>
    </location>
</feature>
<feature type="domain" description="Protein kinase" evidence="4">
    <location>
        <begin position="2051"/>
        <end position="2309"/>
    </location>
</feature>
<feature type="disulfide bond" evidence="1">
    <location>
        <begin position="863"/>
        <end position="872"/>
    </location>
</feature>
<feature type="disulfide bond" evidence="1">
    <location>
        <begin position="909"/>
        <end position="918"/>
    </location>
</feature>
<keyword evidence="2" id="KW-0812">Transmembrane</keyword>
<evidence type="ECO:0000256" key="3">
    <source>
        <dbReference type="SAM" id="SignalP"/>
    </source>
</evidence>
<dbReference type="eggNOG" id="KOG0591">
    <property type="taxonomic scope" value="Eukaryota"/>
</dbReference>
<proteinExistence type="predicted"/>
<dbReference type="Gene3D" id="2.10.25.10">
    <property type="entry name" value="Laminin"/>
    <property type="match status" value="4"/>
</dbReference>
<keyword evidence="7" id="KW-1185">Reference proteome</keyword>
<dbReference type="InParanoid" id="D2VPQ1"/>
<dbReference type="PROSITE" id="PS50026">
    <property type="entry name" value="EGF_3"/>
    <property type="match status" value="5"/>
</dbReference>
<organism evidence="7">
    <name type="scientific">Naegleria gruberi</name>
    <name type="common">Amoeba</name>
    <dbReference type="NCBI Taxonomy" id="5762"/>
    <lineage>
        <taxon>Eukaryota</taxon>
        <taxon>Discoba</taxon>
        <taxon>Heterolobosea</taxon>
        <taxon>Tetramitia</taxon>
        <taxon>Eutetramitia</taxon>
        <taxon>Vahlkampfiidae</taxon>
        <taxon>Naegleria</taxon>
    </lineage>
</organism>
<dbReference type="eggNOG" id="KOG1225">
    <property type="taxonomic scope" value="Eukaryota"/>
</dbReference>
<dbReference type="SUPFAM" id="SSF56112">
    <property type="entry name" value="Protein kinase-like (PK-like)"/>
    <property type="match status" value="1"/>
</dbReference>
<dbReference type="KEGG" id="ngr:NAEGRDRAFT_70943"/>
<comment type="caution">
    <text evidence="1">Lacks conserved residue(s) required for the propagation of feature annotation.</text>
</comment>
<evidence type="ECO:0000259" key="4">
    <source>
        <dbReference type="PROSITE" id="PS50011"/>
    </source>
</evidence>
<evidence type="ECO:0000259" key="5">
    <source>
        <dbReference type="PROSITE" id="PS50026"/>
    </source>
</evidence>
<dbReference type="GeneID" id="8851130"/>
<feature type="signal peptide" evidence="3">
    <location>
        <begin position="1"/>
        <end position="23"/>
    </location>
</feature>